<keyword evidence="2" id="KW-0378">Hydrolase</keyword>
<protein>
    <submittedName>
        <fullName evidence="2">Endonuclease/exonuclease/phosphatase family protein</fullName>
    </submittedName>
</protein>
<proteinExistence type="predicted"/>
<dbReference type="GO" id="GO:0004519">
    <property type="term" value="F:endonuclease activity"/>
    <property type="evidence" value="ECO:0007669"/>
    <property type="project" value="UniProtKB-KW"/>
</dbReference>
<dbReference type="Pfam" id="PF03372">
    <property type="entry name" value="Exo_endo_phos"/>
    <property type="match status" value="1"/>
</dbReference>
<keyword evidence="3" id="KW-1185">Reference proteome</keyword>
<evidence type="ECO:0000259" key="1">
    <source>
        <dbReference type="Pfam" id="PF03372"/>
    </source>
</evidence>
<evidence type="ECO:0000313" key="3">
    <source>
        <dbReference type="Proteomes" id="UP000652760"/>
    </source>
</evidence>
<gene>
    <name evidence="2" type="ORF">JHL17_00105</name>
</gene>
<dbReference type="PANTHER" id="PTHR42834">
    <property type="entry name" value="ENDONUCLEASE/EXONUCLEASE/PHOSPHATASE FAMILY PROTEIN (AFU_ORTHOLOGUE AFUA_3G09210)"/>
    <property type="match status" value="1"/>
</dbReference>
<sequence>MADTLFRIATFNLENLDDDADEPPFEERIATLRPQLERLEADILCLQEVDAQHPVKSEPRTLRALTRLLAGTRYAGYHVTAGDAPSPADRHNPVIVSRWPIRAARLLRHQLVPPARVRLATADPVPETDTEVGWDRPVLHAEVEMPDGRILHVLDLHLRAPIAAPVPGQKAGAQTWRTAAGWAEGFYLASIKRAGQALETRMAVDRLFDADPDALIVVAGDCNADLEQTAVRIIRAAPDFTGNPELANRVLEPLEQAIPEERRYTVLHAGTAVLLDHLMTSPRLTERLRDVAIHNEELTDEVDHADEPSPVSYHAPVVASFSLQIPASSRREG</sequence>
<dbReference type="EMBL" id="JAENHM010000001">
    <property type="protein sequence ID" value="MBK1835803.1"/>
    <property type="molecule type" value="Genomic_DNA"/>
</dbReference>
<keyword evidence="2" id="KW-0540">Nuclease</keyword>
<comment type="caution">
    <text evidence="2">The sequence shown here is derived from an EMBL/GenBank/DDBJ whole genome shotgun (WGS) entry which is preliminary data.</text>
</comment>
<reference evidence="3" key="1">
    <citation type="submission" date="2021-01" db="EMBL/GenBank/DDBJ databases">
        <title>Genome public.</title>
        <authorList>
            <person name="Liu C."/>
            <person name="Sun Q."/>
        </authorList>
    </citation>
    <scope>NUCLEOTIDE SEQUENCE [LARGE SCALE GENOMIC DNA]</scope>
    <source>
        <strain evidence="3">YIM B02556</strain>
    </source>
</reference>
<feature type="domain" description="Endonuclease/exonuclease/phosphatase" evidence="1">
    <location>
        <begin position="9"/>
        <end position="289"/>
    </location>
</feature>
<name>A0ABS1EXA9_9PROT</name>
<evidence type="ECO:0000313" key="2">
    <source>
        <dbReference type="EMBL" id="MBK1835803.1"/>
    </source>
</evidence>
<keyword evidence="2" id="KW-0255">Endonuclease</keyword>
<dbReference type="InterPro" id="IPR036691">
    <property type="entry name" value="Endo/exonu/phosph_ase_sf"/>
</dbReference>
<dbReference type="InterPro" id="IPR005135">
    <property type="entry name" value="Endo/exonuclease/phosphatase"/>
</dbReference>
<dbReference type="Proteomes" id="UP000652760">
    <property type="component" value="Unassembled WGS sequence"/>
</dbReference>
<accession>A0ABS1EXA9</accession>
<dbReference type="SUPFAM" id="SSF56219">
    <property type="entry name" value="DNase I-like"/>
    <property type="match status" value="1"/>
</dbReference>
<organism evidence="2 3">
    <name type="scientific">Azospirillum endophyticum</name>
    <dbReference type="NCBI Taxonomy" id="2800326"/>
    <lineage>
        <taxon>Bacteria</taxon>
        <taxon>Pseudomonadati</taxon>
        <taxon>Pseudomonadota</taxon>
        <taxon>Alphaproteobacteria</taxon>
        <taxon>Rhodospirillales</taxon>
        <taxon>Azospirillaceae</taxon>
        <taxon>Azospirillum</taxon>
    </lineage>
</organism>
<dbReference type="RefSeq" id="WP_200190023.1">
    <property type="nucleotide sequence ID" value="NZ_JAENHM010000001.1"/>
</dbReference>
<dbReference type="PANTHER" id="PTHR42834:SF1">
    <property type="entry name" value="ENDONUCLEASE_EXONUCLEASE_PHOSPHATASE FAMILY PROTEIN (AFU_ORTHOLOGUE AFUA_3G09210)"/>
    <property type="match status" value="1"/>
</dbReference>
<dbReference type="Gene3D" id="3.60.10.10">
    <property type="entry name" value="Endonuclease/exonuclease/phosphatase"/>
    <property type="match status" value="1"/>
</dbReference>